<gene>
    <name evidence="7" type="ORF">DF223_14895</name>
</gene>
<name>A0A2U1TAL8_9MICO</name>
<dbReference type="PANTHER" id="PTHR30346">
    <property type="entry name" value="TRANSCRIPTIONAL DUAL REGULATOR HCAR-RELATED"/>
    <property type="match status" value="1"/>
</dbReference>
<dbReference type="Pfam" id="PF03466">
    <property type="entry name" value="LysR_substrate"/>
    <property type="match status" value="1"/>
</dbReference>
<keyword evidence="8" id="KW-1185">Reference proteome</keyword>
<dbReference type="Gene3D" id="3.40.190.10">
    <property type="entry name" value="Periplasmic binding protein-like II"/>
    <property type="match status" value="2"/>
</dbReference>
<dbReference type="EMBL" id="QEFB01000018">
    <property type="protein sequence ID" value="PWC04721.1"/>
    <property type="molecule type" value="Genomic_DNA"/>
</dbReference>
<evidence type="ECO:0000256" key="1">
    <source>
        <dbReference type="ARBA" id="ARBA00009437"/>
    </source>
</evidence>
<feature type="region of interest" description="Disordered" evidence="5">
    <location>
        <begin position="202"/>
        <end position="256"/>
    </location>
</feature>
<dbReference type="RefSeq" id="WP_108963763.1">
    <property type="nucleotide sequence ID" value="NZ_QEFB01000018.1"/>
</dbReference>
<dbReference type="Proteomes" id="UP000244962">
    <property type="component" value="Unassembled WGS sequence"/>
</dbReference>
<dbReference type="GO" id="GO:0003700">
    <property type="term" value="F:DNA-binding transcription factor activity"/>
    <property type="evidence" value="ECO:0007669"/>
    <property type="project" value="TreeGrafter"/>
</dbReference>
<keyword evidence="2" id="KW-0805">Transcription regulation</keyword>
<accession>A0A2U1TAL8</accession>
<dbReference type="InterPro" id="IPR005119">
    <property type="entry name" value="LysR_subst-bd"/>
</dbReference>
<keyword evidence="4" id="KW-0804">Transcription</keyword>
<evidence type="ECO:0000256" key="3">
    <source>
        <dbReference type="ARBA" id="ARBA00023125"/>
    </source>
</evidence>
<evidence type="ECO:0000259" key="6">
    <source>
        <dbReference type="Pfam" id="PF03466"/>
    </source>
</evidence>
<dbReference type="CDD" id="cd08414">
    <property type="entry name" value="PBP2_LTTR_aromatics_like"/>
    <property type="match status" value="1"/>
</dbReference>
<feature type="compositionally biased region" description="Basic residues" evidence="5">
    <location>
        <begin position="239"/>
        <end position="256"/>
    </location>
</feature>
<dbReference type="GO" id="GO:0003677">
    <property type="term" value="F:DNA binding"/>
    <property type="evidence" value="ECO:0007669"/>
    <property type="project" value="UniProtKB-KW"/>
</dbReference>
<proteinExistence type="inferred from homology"/>
<dbReference type="GO" id="GO:0032993">
    <property type="term" value="C:protein-DNA complex"/>
    <property type="evidence" value="ECO:0007669"/>
    <property type="project" value="TreeGrafter"/>
</dbReference>
<comment type="caution">
    <text evidence="7">The sequence shown here is derived from an EMBL/GenBank/DDBJ whole genome shotgun (WGS) entry which is preliminary data.</text>
</comment>
<comment type="similarity">
    <text evidence="1">Belongs to the LysR transcriptional regulatory family.</text>
</comment>
<evidence type="ECO:0000313" key="7">
    <source>
        <dbReference type="EMBL" id="PWC04721.1"/>
    </source>
</evidence>
<reference evidence="8" key="1">
    <citation type="submission" date="2018-04" db="EMBL/GenBank/DDBJ databases">
        <authorList>
            <person name="Liu S."/>
            <person name="Wang Z."/>
            <person name="Li J."/>
        </authorList>
    </citation>
    <scope>NUCLEOTIDE SEQUENCE [LARGE SCALE GENOMIC DNA]</scope>
    <source>
        <strain evidence="8">622</strain>
    </source>
</reference>
<dbReference type="SUPFAM" id="SSF53850">
    <property type="entry name" value="Periplasmic binding protein-like II"/>
    <property type="match status" value="1"/>
</dbReference>
<keyword evidence="3" id="KW-0238">DNA-binding</keyword>
<evidence type="ECO:0000256" key="5">
    <source>
        <dbReference type="SAM" id="MobiDB-lite"/>
    </source>
</evidence>
<dbReference type="AlphaFoldDB" id="A0A2U1TAL8"/>
<sequence>MDAAETPEPSFTIAFVPGVTLAKWATVWQERRKDLPLAFAPTAEADAVSVLHERTADVSFVRMPVDDTDLSLIPLYSEIAVVVVPKDHGIAKLESVTVADITDEHLLQDPDDVPEWRDVATELSDGTRRPLPEMRSVEDAIELVAAGVGIVIVPQSVARLYGRKDVVARPVTDVAETRIGLAWLAEETTPDIEDFVGVVRGRTARSSRAPQEEPEKAPPKERKPQQKPKAKPFTPRQGRAPKKLGKGRNRGRGGRS</sequence>
<protein>
    <submittedName>
        <fullName evidence="7">LysR family transcriptional regulator</fullName>
    </submittedName>
</protein>
<evidence type="ECO:0000313" key="8">
    <source>
        <dbReference type="Proteomes" id="UP000244962"/>
    </source>
</evidence>
<organism evidence="7 8">
    <name type="scientific">Mycetocola zhujimingii</name>
    <dbReference type="NCBI Taxonomy" id="2079792"/>
    <lineage>
        <taxon>Bacteria</taxon>
        <taxon>Bacillati</taxon>
        <taxon>Actinomycetota</taxon>
        <taxon>Actinomycetes</taxon>
        <taxon>Micrococcales</taxon>
        <taxon>Microbacteriaceae</taxon>
        <taxon>Mycetocola</taxon>
    </lineage>
</organism>
<dbReference type="PANTHER" id="PTHR30346:SF0">
    <property type="entry name" value="HCA OPERON TRANSCRIPTIONAL ACTIVATOR HCAR"/>
    <property type="match status" value="1"/>
</dbReference>
<evidence type="ECO:0000256" key="2">
    <source>
        <dbReference type="ARBA" id="ARBA00023015"/>
    </source>
</evidence>
<evidence type="ECO:0000256" key="4">
    <source>
        <dbReference type="ARBA" id="ARBA00023163"/>
    </source>
</evidence>
<feature type="domain" description="LysR substrate-binding" evidence="6">
    <location>
        <begin position="8"/>
        <end position="202"/>
    </location>
</feature>
<feature type="compositionally biased region" description="Basic and acidic residues" evidence="5">
    <location>
        <begin position="210"/>
        <end position="224"/>
    </location>
</feature>